<dbReference type="InterPro" id="IPR050345">
    <property type="entry name" value="Aliph_Amidase/BUP"/>
</dbReference>
<comment type="caution">
    <text evidence="4">The sequence shown here is derived from an EMBL/GenBank/DDBJ whole genome shotgun (WGS) entry which is preliminary data.</text>
</comment>
<dbReference type="RefSeq" id="WP_010310014.1">
    <property type="nucleotide sequence ID" value="NZ_CP061007.1"/>
</dbReference>
<protein>
    <submittedName>
        <fullName evidence="4">Amidohydrolase</fullName>
    </submittedName>
</protein>
<evidence type="ECO:0000313" key="4">
    <source>
        <dbReference type="EMBL" id="PKW18585.1"/>
    </source>
</evidence>
<dbReference type="PROSITE" id="PS50263">
    <property type="entry name" value="CN_HYDROLASE"/>
    <property type="match status" value="1"/>
</dbReference>
<evidence type="ECO:0000259" key="3">
    <source>
        <dbReference type="PROSITE" id="PS50263"/>
    </source>
</evidence>
<dbReference type="PROSITE" id="PS01227">
    <property type="entry name" value="UPF0012"/>
    <property type="match status" value="1"/>
</dbReference>
<reference evidence="4" key="1">
    <citation type="submission" date="2017-12" db="EMBL/GenBank/DDBJ databases">
        <title>Sequencing the genomes of 1000 Actinobacteria strains.</title>
        <authorList>
            <person name="Klenk H.-P."/>
        </authorList>
    </citation>
    <scope>NUCLEOTIDE SEQUENCE [LARGE SCALE GENOMIC DNA]</scope>
    <source>
        <strain evidence="4">DSM 44228</strain>
    </source>
</reference>
<evidence type="ECO:0000313" key="5">
    <source>
        <dbReference type="Proteomes" id="UP000233786"/>
    </source>
</evidence>
<organism evidence="4 5">
    <name type="scientific">Saccharopolyspora spinosa</name>
    <dbReference type="NCBI Taxonomy" id="60894"/>
    <lineage>
        <taxon>Bacteria</taxon>
        <taxon>Bacillati</taxon>
        <taxon>Actinomycetota</taxon>
        <taxon>Actinomycetes</taxon>
        <taxon>Pseudonocardiales</taxon>
        <taxon>Pseudonocardiaceae</taxon>
        <taxon>Saccharopolyspora</taxon>
    </lineage>
</organism>
<gene>
    <name evidence="4" type="ORF">A8926_6685</name>
</gene>
<proteinExistence type="inferred from homology"/>
<dbReference type="Pfam" id="PF00795">
    <property type="entry name" value="CN_hydrolase"/>
    <property type="match status" value="1"/>
</dbReference>
<dbReference type="GO" id="GO:0016811">
    <property type="term" value="F:hydrolase activity, acting on carbon-nitrogen (but not peptide) bonds, in linear amides"/>
    <property type="evidence" value="ECO:0007669"/>
    <property type="project" value="TreeGrafter"/>
</dbReference>
<dbReference type="InterPro" id="IPR001110">
    <property type="entry name" value="UPF0012_CS"/>
</dbReference>
<evidence type="ECO:0000256" key="2">
    <source>
        <dbReference type="ARBA" id="ARBA00022801"/>
    </source>
</evidence>
<dbReference type="OrthoDB" id="9760188at2"/>
<evidence type="ECO:0000256" key="1">
    <source>
        <dbReference type="ARBA" id="ARBA00010613"/>
    </source>
</evidence>
<dbReference type="SUPFAM" id="SSF56317">
    <property type="entry name" value="Carbon-nitrogen hydrolase"/>
    <property type="match status" value="1"/>
</dbReference>
<dbReference type="PANTHER" id="PTHR43674">
    <property type="entry name" value="NITRILASE C965.09-RELATED"/>
    <property type="match status" value="1"/>
</dbReference>
<dbReference type="Proteomes" id="UP000233786">
    <property type="component" value="Unassembled WGS sequence"/>
</dbReference>
<dbReference type="STRING" id="994479.GCA_000194155_04796"/>
<feature type="domain" description="CN hydrolase" evidence="3">
    <location>
        <begin position="5"/>
        <end position="255"/>
    </location>
</feature>
<keyword evidence="5" id="KW-1185">Reference proteome</keyword>
<accession>A0A2N3Y6U5</accession>
<dbReference type="InterPro" id="IPR003010">
    <property type="entry name" value="C-N_Hydrolase"/>
</dbReference>
<dbReference type="PANTHER" id="PTHR43674:SF16">
    <property type="entry name" value="CARBON-NITROGEN FAMILY, PUTATIVE (AFU_ORTHOLOGUE AFUA_5G02350)-RELATED"/>
    <property type="match status" value="1"/>
</dbReference>
<dbReference type="EMBL" id="PJNB01000001">
    <property type="protein sequence ID" value="PKW18585.1"/>
    <property type="molecule type" value="Genomic_DNA"/>
</dbReference>
<dbReference type="Gene3D" id="3.60.110.10">
    <property type="entry name" value="Carbon-nitrogen hydrolase"/>
    <property type="match status" value="1"/>
</dbReference>
<sequence length="283" mass="31325">MQDVVRVSAVQFSSSWLEPDKNAKRMAQFVADEAATFDADLVVFPELASTGYIEPYTDESFAAQLYGVAETTDGPTVETLSRVARDRSCHIIAGLCLKHPVIPYLLYNASVLIDAGGEVVGVHNKVHGAFDEKNYFVRGNSIDVYETKLGRIGMNICYDVRFPEVARVQALKGAELIVSCWSSFRQPDKQPANNIEMRTAVRAMENQLYFVSCNRSGQEGRRLYYGGSAIAGPGGDILARCTGEGEEVVRAELNNKELLAQRAYLPVLRDRRPELYSAVVEPM</sequence>
<dbReference type="CDD" id="cd07197">
    <property type="entry name" value="nitrilase"/>
    <property type="match status" value="1"/>
</dbReference>
<comment type="similarity">
    <text evidence="1">Belongs to the carbon-nitrogen hydrolase superfamily. NIT1/NIT2 family.</text>
</comment>
<dbReference type="InterPro" id="IPR036526">
    <property type="entry name" value="C-N_Hydrolase_sf"/>
</dbReference>
<name>A0A2N3Y6U5_SACSN</name>
<dbReference type="AlphaFoldDB" id="A0A2N3Y6U5"/>
<keyword evidence="2" id="KW-0378">Hydrolase</keyword>